<dbReference type="SMART" id="SM00481">
    <property type="entry name" value="POLIIIAc"/>
    <property type="match status" value="1"/>
</dbReference>
<organism evidence="2 3">
    <name type="scientific">Anaerococcus degeneri</name>
    <dbReference type="NCBI Taxonomy" id="361500"/>
    <lineage>
        <taxon>Bacteria</taxon>
        <taxon>Bacillati</taxon>
        <taxon>Bacillota</taxon>
        <taxon>Tissierellia</taxon>
        <taxon>Tissierellales</taxon>
        <taxon>Peptoniphilaceae</taxon>
        <taxon>Anaerococcus</taxon>
    </lineage>
</organism>
<dbReference type="RefSeq" id="WP_209771009.1">
    <property type="nucleotide sequence ID" value="NZ_JAGGLO010000001.1"/>
</dbReference>
<dbReference type="EMBL" id="JAIWIY010000001">
    <property type="protein sequence ID" value="MCA2096832.1"/>
    <property type="molecule type" value="Genomic_DNA"/>
</dbReference>
<reference evidence="3" key="1">
    <citation type="submission" date="2023-07" db="EMBL/GenBank/DDBJ databases">
        <title>FDA dAtabase for Regulatory Grade micrObial Sequences (FDA-ARGOS): Supporting development and validation of Infectious Disease Dx tests.</title>
        <authorList>
            <person name="Sproer C."/>
            <person name="Gronow S."/>
            <person name="Severitt S."/>
            <person name="Schroder I."/>
            <person name="Tallon L."/>
            <person name="Sadzewicz L."/>
            <person name="Zhao X."/>
            <person name="Boylan J."/>
            <person name="Ott S."/>
            <person name="Bowen H."/>
            <person name="Vavikolanu K."/>
            <person name="Hazen T."/>
            <person name="Aluvathingal J."/>
            <person name="Nadendla S."/>
            <person name="Lowell S."/>
            <person name="Myers T."/>
            <person name="Yan Y."/>
        </authorList>
    </citation>
    <scope>NUCLEOTIDE SEQUENCE [LARGE SCALE GENOMIC DNA]</scope>
    <source>
        <strain evidence="3">FDAARGOS_1538</strain>
    </source>
</reference>
<dbReference type="CDD" id="cd07438">
    <property type="entry name" value="PHP_HisPPase_AMP"/>
    <property type="match status" value="1"/>
</dbReference>
<feature type="domain" description="Polymerase/histidinol phosphatase N-terminal" evidence="1">
    <location>
        <begin position="4"/>
        <end position="69"/>
    </location>
</feature>
<evidence type="ECO:0000313" key="2">
    <source>
        <dbReference type="EMBL" id="MCA2096832.1"/>
    </source>
</evidence>
<proteinExistence type="predicted"/>
<keyword evidence="3" id="KW-1185">Reference proteome</keyword>
<evidence type="ECO:0000259" key="1">
    <source>
        <dbReference type="SMART" id="SM00481"/>
    </source>
</evidence>
<comment type="caution">
    <text evidence="2">The sequence shown here is derived from an EMBL/GenBank/DDBJ whole genome shotgun (WGS) entry which is preliminary data.</text>
</comment>
<dbReference type="Proteomes" id="UP001198374">
    <property type="component" value="Unassembled WGS sequence"/>
</dbReference>
<dbReference type="Gene3D" id="1.10.150.650">
    <property type="match status" value="1"/>
</dbReference>
<gene>
    <name evidence="2" type="ORF">LDJ82_08000</name>
</gene>
<dbReference type="InterPro" id="IPR004013">
    <property type="entry name" value="PHP_dom"/>
</dbReference>
<dbReference type="InterPro" id="IPR003141">
    <property type="entry name" value="Pol/His_phosphatase_N"/>
</dbReference>
<evidence type="ECO:0000313" key="3">
    <source>
        <dbReference type="Proteomes" id="UP001198374"/>
    </source>
</evidence>
<dbReference type="Pfam" id="PF02811">
    <property type="entry name" value="PHP"/>
    <property type="match status" value="1"/>
</dbReference>
<accession>A0ABS7YYN6</accession>
<dbReference type="PANTHER" id="PTHR42924">
    <property type="entry name" value="EXONUCLEASE"/>
    <property type="match status" value="1"/>
</dbReference>
<dbReference type="InterPro" id="IPR016195">
    <property type="entry name" value="Pol/histidinol_Pase-like"/>
</dbReference>
<dbReference type="Gene3D" id="3.20.20.140">
    <property type="entry name" value="Metal-dependent hydrolases"/>
    <property type="match status" value="1"/>
</dbReference>
<dbReference type="InterPro" id="IPR052018">
    <property type="entry name" value="PHP_domain"/>
</dbReference>
<dbReference type="SUPFAM" id="SSF89550">
    <property type="entry name" value="PHP domain-like"/>
    <property type="match status" value="1"/>
</dbReference>
<dbReference type="PANTHER" id="PTHR42924:SF3">
    <property type="entry name" value="POLYMERASE_HISTIDINOL PHOSPHATASE N-TERMINAL DOMAIN-CONTAINING PROTEIN"/>
    <property type="match status" value="1"/>
</dbReference>
<protein>
    <submittedName>
        <fullName evidence="2">PHP domain-containing protein</fullName>
    </submittedName>
</protein>
<name>A0ABS7YYN6_9FIRM</name>
<sequence length="279" mass="32280">MKYADLHMHTSYSDGDYDIKEVIEMAVRAGIKTMAITDHDRADHFEKIKEIGKDFDIRLIKGLEISAYDFDSHKKVHIVGLFLPEKTPEIDKLNAITNKKREAYHLSLLPKLVEDGFELDYAYLKTFAKNSIIYKSDIFWAMKAKYPERMEGVGFKDIFHEKTTDDLARIMGYIPVKDAIEAVNADGGLSILAHPQEYDNWDEIEKYKEMGLRAIEINHSRMKGGDFERARDFADKLDLLMSGGSDFHRLGRFELGDYGLNEDEFKNLEEGFYEKYCNS</sequence>